<protein>
    <submittedName>
        <fullName evidence="3">Nitroreductase family deazaflavin-dependent oxidoreductase</fullName>
    </submittedName>
</protein>
<evidence type="ECO:0000256" key="1">
    <source>
        <dbReference type="ARBA" id="ARBA00008710"/>
    </source>
</evidence>
<dbReference type="NCBIfam" id="TIGR00026">
    <property type="entry name" value="hi_GC_TIGR00026"/>
    <property type="match status" value="1"/>
</dbReference>
<evidence type="ECO:0000256" key="2">
    <source>
        <dbReference type="ARBA" id="ARBA00049106"/>
    </source>
</evidence>
<comment type="caution">
    <text evidence="3">The sequence shown here is derived from an EMBL/GenBank/DDBJ whole genome shotgun (WGS) entry which is preliminary data.</text>
</comment>
<dbReference type="InterPro" id="IPR004378">
    <property type="entry name" value="F420H2_quin_Rdtase"/>
</dbReference>
<gene>
    <name evidence="3" type="ORF">ACFYV7_27550</name>
</gene>
<dbReference type="Gene3D" id="2.30.110.10">
    <property type="entry name" value="Electron Transport, Fmn-binding Protein, Chain A"/>
    <property type="match status" value="1"/>
</dbReference>
<organism evidence="3 4">
    <name type="scientific">Nocardia suismassiliense</name>
    <dbReference type="NCBI Taxonomy" id="2077092"/>
    <lineage>
        <taxon>Bacteria</taxon>
        <taxon>Bacillati</taxon>
        <taxon>Actinomycetota</taxon>
        <taxon>Actinomycetes</taxon>
        <taxon>Mycobacteriales</taxon>
        <taxon>Nocardiaceae</taxon>
        <taxon>Nocardia</taxon>
    </lineage>
</organism>
<name>A0ABW6R0B9_9NOCA</name>
<evidence type="ECO:0000313" key="3">
    <source>
        <dbReference type="EMBL" id="MFF3226579.1"/>
    </source>
</evidence>
<dbReference type="Pfam" id="PF04075">
    <property type="entry name" value="F420H2_quin_red"/>
    <property type="match status" value="1"/>
</dbReference>
<reference evidence="3 4" key="1">
    <citation type="submission" date="2024-10" db="EMBL/GenBank/DDBJ databases">
        <title>The Natural Products Discovery Center: Release of the First 8490 Sequenced Strains for Exploring Actinobacteria Biosynthetic Diversity.</title>
        <authorList>
            <person name="Kalkreuter E."/>
            <person name="Kautsar S.A."/>
            <person name="Yang D."/>
            <person name="Bader C.D."/>
            <person name="Teijaro C.N."/>
            <person name="Fluegel L."/>
            <person name="Davis C.M."/>
            <person name="Simpson J.R."/>
            <person name="Lauterbach L."/>
            <person name="Steele A.D."/>
            <person name="Gui C."/>
            <person name="Meng S."/>
            <person name="Li G."/>
            <person name="Viehrig K."/>
            <person name="Ye F."/>
            <person name="Su P."/>
            <person name="Kiefer A.F."/>
            <person name="Nichols A."/>
            <person name="Cepeda A.J."/>
            <person name="Yan W."/>
            <person name="Fan B."/>
            <person name="Jiang Y."/>
            <person name="Adhikari A."/>
            <person name="Zheng C.-J."/>
            <person name="Schuster L."/>
            <person name="Cowan T.M."/>
            <person name="Smanski M.J."/>
            <person name="Chevrette M.G."/>
            <person name="De Carvalho L.P.S."/>
            <person name="Shen B."/>
        </authorList>
    </citation>
    <scope>NUCLEOTIDE SEQUENCE [LARGE SCALE GENOMIC DNA]</scope>
    <source>
        <strain evidence="3 4">NPDC003040</strain>
    </source>
</reference>
<comment type="catalytic activity">
    <reaction evidence="2">
        <text>oxidized coenzyme F420-(gamma-L-Glu)(n) + a quinol + H(+) = reduced coenzyme F420-(gamma-L-Glu)(n) + a quinone</text>
        <dbReference type="Rhea" id="RHEA:39663"/>
        <dbReference type="Rhea" id="RHEA-COMP:12939"/>
        <dbReference type="Rhea" id="RHEA-COMP:14378"/>
        <dbReference type="ChEBI" id="CHEBI:15378"/>
        <dbReference type="ChEBI" id="CHEBI:24646"/>
        <dbReference type="ChEBI" id="CHEBI:132124"/>
        <dbReference type="ChEBI" id="CHEBI:133980"/>
        <dbReference type="ChEBI" id="CHEBI:139511"/>
    </reaction>
</comment>
<proteinExistence type="inferred from homology"/>
<accession>A0ABW6R0B9</accession>
<keyword evidence="4" id="KW-1185">Reference proteome</keyword>
<dbReference type="PANTHER" id="PTHR39428">
    <property type="entry name" value="F420H(2)-DEPENDENT QUINONE REDUCTASE RV1261C"/>
    <property type="match status" value="1"/>
</dbReference>
<dbReference type="InterPro" id="IPR012349">
    <property type="entry name" value="Split_barrel_FMN-bd"/>
</dbReference>
<sequence>MSIPHQLERIFAGLNASLYRVSGGKLGGRLGKAPILLLTTVGRKSGQRRTSPLLYQQDGGRYLIAGSHRGTPTHPDWVLNLRANPEAEVQINSKTIPVTATELAPAERDAAWPGLDAMYPSFADYRSKTDRTIPIFALVPRSNGTTGPR</sequence>
<dbReference type="EMBL" id="JBIAPI010000008">
    <property type="protein sequence ID" value="MFF3226579.1"/>
    <property type="molecule type" value="Genomic_DNA"/>
</dbReference>
<dbReference type="Proteomes" id="UP001601948">
    <property type="component" value="Unassembled WGS sequence"/>
</dbReference>
<dbReference type="PANTHER" id="PTHR39428:SF3">
    <property type="entry name" value="DEAZAFLAVIN-DEPENDENT NITROREDUCTASE"/>
    <property type="match status" value="1"/>
</dbReference>
<evidence type="ECO:0000313" key="4">
    <source>
        <dbReference type="Proteomes" id="UP001601948"/>
    </source>
</evidence>
<comment type="similarity">
    <text evidence="1">Belongs to the F420H(2)-dependent quinone reductase family.</text>
</comment>
<dbReference type="RefSeq" id="WP_387721913.1">
    <property type="nucleotide sequence ID" value="NZ_JBIAPI010000008.1"/>
</dbReference>
<dbReference type="SUPFAM" id="SSF50475">
    <property type="entry name" value="FMN-binding split barrel"/>
    <property type="match status" value="1"/>
</dbReference>